<name>A0AAU9NLB7_9ASTR</name>
<dbReference type="EMBL" id="CAKMRJ010004445">
    <property type="protein sequence ID" value="CAH1438632.1"/>
    <property type="molecule type" value="Genomic_DNA"/>
</dbReference>
<proteinExistence type="predicted"/>
<comment type="caution">
    <text evidence="1">The sequence shown here is derived from an EMBL/GenBank/DDBJ whole genome shotgun (WGS) entry which is preliminary data.</text>
</comment>
<protein>
    <submittedName>
        <fullName evidence="1">Uncharacterized protein</fullName>
    </submittedName>
</protein>
<dbReference type="Proteomes" id="UP001157418">
    <property type="component" value="Unassembled WGS sequence"/>
</dbReference>
<evidence type="ECO:0000313" key="2">
    <source>
        <dbReference type="Proteomes" id="UP001157418"/>
    </source>
</evidence>
<organism evidence="1 2">
    <name type="scientific">Lactuca virosa</name>
    <dbReference type="NCBI Taxonomy" id="75947"/>
    <lineage>
        <taxon>Eukaryota</taxon>
        <taxon>Viridiplantae</taxon>
        <taxon>Streptophyta</taxon>
        <taxon>Embryophyta</taxon>
        <taxon>Tracheophyta</taxon>
        <taxon>Spermatophyta</taxon>
        <taxon>Magnoliopsida</taxon>
        <taxon>eudicotyledons</taxon>
        <taxon>Gunneridae</taxon>
        <taxon>Pentapetalae</taxon>
        <taxon>asterids</taxon>
        <taxon>campanulids</taxon>
        <taxon>Asterales</taxon>
        <taxon>Asteraceae</taxon>
        <taxon>Cichorioideae</taxon>
        <taxon>Cichorieae</taxon>
        <taxon>Lactucinae</taxon>
        <taxon>Lactuca</taxon>
    </lineage>
</organism>
<gene>
    <name evidence="1" type="ORF">LVIROSA_LOCUS24881</name>
</gene>
<reference evidence="1 2" key="1">
    <citation type="submission" date="2022-01" db="EMBL/GenBank/DDBJ databases">
        <authorList>
            <person name="Xiong W."/>
            <person name="Schranz E."/>
        </authorList>
    </citation>
    <scope>NUCLEOTIDE SEQUENCE [LARGE SCALE GENOMIC DNA]</scope>
</reference>
<sequence>MKLAPPDSFNRCLSHRAIRLTTFTAGLLPSRPSPPAASATTNRCYRLKLSQGIVIEPAHVLFLSICLPLESS</sequence>
<evidence type="ECO:0000313" key="1">
    <source>
        <dbReference type="EMBL" id="CAH1438632.1"/>
    </source>
</evidence>
<keyword evidence="2" id="KW-1185">Reference proteome</keyword>
<accession>A0AAU9NLB7</accession>
<dbReference type="AlphaFoldDB" id="A0AAU9NLB7"/>